<accession>A0A6J5T3W9</accession>
<sequence length="74" mass="8370">MIEIFIPVLFMCLNDNCNFMQSQSVYKSEAQCRVSIDNQKKHMLEVADQAGQPKMTILEGTCINTKINSTGKQI</sequence>
<protein>
    <submittedName>
        <fullName evidence="1">Uncharacterized protein</fullName>
    </submittedName>
</protein>
<name>A0A6J5T3W9_9CAUD</name>
<gene>
    <name evidence="1" type="ORF">UFOVP1636_348</name>
</gene>
<dbReference type="EMBL" id="LR797503">
    <property type="protein sequence ID" value="CAB4221524.1"/>
    <property type="molecule type" value="Genomic_DNA"/>
</dbReference>
<organism evidence="1">
    <name type="scientific">uncultured Caudovirales phage</name>
    <dbReference type="NCBI Taxonomy" id="2100421"/>
    <lineage>
        <taxon>Viruses</taxon>
        <taxon>Duplodnaviria</taxon>
        <taxon>Heunggongvirae</taxon>
        <taxon>Uroviricota</taxon>
        <taxon>Caudoviricetes</taxon>
        <taxon>Peduoviridae</taxon>
        <taxon>Maltschvirus</taxon>
        <taxon>Maltschvirus maltsch</taxon>
    </lineage>
</organism>
<evidence type="ECO:0000313" key="1">
    <source>
        <dbReference type="EMBL" id="CAB4221524.1"/>
    </source>
</evidence>
<proteinExistence type="predicted"/>
<reference evidence="1" key="1">
    <citation type="submission" date="2020-05" db="EMBL/GenBank/DDBJ databases">
        <authorList>
            <person name="Chiriac C."/>
            <person name="Salcher M."/>
            <person name="Ghai R."/>
            <person name="Kavagutti S V."/>
        </authorList>
    </citation>
    <scope>NUCLEOTIDE SEQUENCE</scope>
</reference>